<dbReference type="InterPro" id="IPR007197">
    <property type="entry name" value="rSAM"/>
</dbReference>
<evidence type="ECO:0000256" key="5">
    <source>
        <dbReference type="ARBA" id="ARBA00022691"/>
    </source>
</evidence>
<dbReference type="InterPro" id="IPR010723">
    <property type="entry name" value="HemN_C"/>
</dbReference>
<dbReference type="InterPro" id="IPR004559">
    <property type="entry name" value="HemW-like"/>
</dbReference>
<dbReference type="GO" id="GO:0006779">
    <property type="term" value="P:porphyrin-containing compound biosynthetic process"/>
    <property type="evidence" value="ECO:0007669"/>
    <property type="project" value="InterPro"/>
</dbReference>
<feature type="domain" description="Radical SAM core" evidence="11">
    <location>
        <begin position="18"/>
        <end position="254"/>
    </location>
</feature>
<keyword evidence="8 10" id="KW-0411">Iron-sulfur</keyword>
<name>A0AAE9VPI5_9GAMM</name>
<dbReference type="InterPro" id="IPR006638">
    <property type="entry name" value="Elp3/MiaA/NifB-like_rSAM"/>
</dbReference>
<reference evidence="12 13" key="1">
    <citation type="submission" date="2022-12" db="EMBL/GenBank/DDBJ databases">
        <title>Coexistence and Characterization of a Novel Tigecycline Resistance gene tet(X) variant and blaNDM-1 in a Pseudomonas caeni Isolate of Chicken Origin.</title>
        <authorList>
            <person name="Lu X."/>
            <person name="Zhang L."/>
            <person name="Li R."/>
            <person name="Wang Z."/>
        </authorList>
    </citation>
    <scope>NUCLEOTIDE SEQUENCE [LARGE SCALE GENOMIC DNA]</scope>
    <source>
        <strain evidence="12 13">CE14</strain>
    </source>
</reference>
<comment type="subcellular location">
    <subcellularLocation>
        <location evidence="10">Cytoplasm</location>
    </subcellularLocation>
</comment>
<dbReference type="SFLD" id="SFLDF00562">
    <property type="entry name" value="HemN-like__clustered_with_heat"/>
    <property type="match status" value="1"/>
</dbReference>
<keyword evidence="5 10" id="KW-0949">S-adenosyl-L-methionine</keyword>
<dbReference type="RefSeq" id="WP_269818894.1">
    <property type="nucleotide sequence ID" value="NZ_CP114976.1"/>
</dbReference>
<evidence type="ECO:0000256" key="2">
    <source>
        <dbReference type="ARBA" id="ARBA00006100"/>
    </source>
</evidence>
<keyword evidence="10" id="KW-0004">4Fe-4S</keyword>
<dbReference type="PROSITE" id="PS51918">
    <property type="entry name" value="RADICAL_SAM"/>
    <property type="match status" value="1"/>
</dbReference>
<dbReference type="SFLD" id="SFLDG01065">
    <property type="entry name" value="anaerobic_coproporphyrinogen-I"/>
    <property type="match status" value="1"/>
</dbReference>
<keyword evidence="9 10" id="KW-0143">Chaperone</keyword>
<keyword evidence="7 10" id="KW-0408">Iron</keyword>
<dbReference type="CDD" id="cd01335">
    <property type="entry name" value="Radical_SAM"/>
    <property type="match status" value="1"/>
</dbReference>
<dbReference type="PANTHER" id="PTHR13932">
    <property type="entry name" value="COPROPORPHYRINIGEN III OXIDASE"/>
    <property type="match status" value="1"/>
</dbReference>
<evidence type="ECO:0000313" key="13">
    <source>
        <dbReference type="Proteomes" id="UP001212189"/>
    </source>
</evidence>
<evidence type="ECO:0000256" key="1">
    <source>
        <dbReference type="ARBA" id="ARBA00001966"/>
    </source>
</evidence>
<evidence type="ECO:0000313" key="12">
    <source>
        <dbReference type="EMBL" id="WBE25950.1"/>
    </source>
</evidence>
<evidence type="ECO:0000256" key="10">
    <source>
        <dbReference type="RuleBase" id="RU364116"/>
    </source>
</evidence>
<comment type="similarity">
    <text evidence="2">Belongs to the anaerobic coproporphyrinogen-III oxidase family. HemW subfamily.</text>
</comment>
<keyword evidence="6 10" id="KW-0479">Metal-binding</keyword>
<evidence type="ECO:0000256" key="6">
    <source>
        <dbReference type="ARBA" id="ARBA00022723"/>
    </source>
</evidence>
<dbReference type="SMART" id="SM00729">
    <property type="entry name" value="Elp3"/>
    <property type="match status" value="1"/>
</dbReference>
<gene>
    <name evidence="12" type="primary">hemW</name>
    <name evidence="12" type="ORF">O6P33_03670</name>
</gene>
<keyword evidence="4 10" id="KW-0349">Heme</keyword>
<evidence type="ECO:0000259" key="11">
    <source>
        <dbReference type="PROSITE" id="PS51918"/>
    </source>
</evidence>
<evidence type="ECO:0000256" key="9">
    <source>
        <dbReference type="ARBA" id="ARBA00023186"/>
    </source>
</evidence>
<dbReference type="AlphaFoldDB" id="A0AAE9VPI5"/>
<protein>
    <recommendedName>
        <fullName evidence="3 10">Heme chaperone HemW</fullName>
    </recommendedName>
</protein>
<dbReference type="InterPro" id="IPR058240">
    <property type="entry name" value="rSAM_sf"/>
</dbReference>
<dbReference type="Pfam" id="PF04055">
    <property type="entry name" value="Radical_SAM"/>
    <property type="match status" value="1"/>
</dbReference>
<dbReference type="SFLD" id="SFLDS00029">
    <property type="entry name" value="Radical_SAM"/>
    <property type="match status" value="1"/>
</dbReference>
<proteinExistence type="inferred from homology"/>
<dbReference type="SFLD" id="SFLDF00288">
    <property type="entry name" value="HemN-like__clustered_with_nucl"/>
    <property type="match status" value="1"/>
</dbReference>
<dbReference type="GO" id="GO:0051539">
    <property type="term" value="F:4 iron, 4 sulfur cluster binding"/>
    <property type="evidence" value="ECO:0007669"/>
    <property type="project" value="UniProtKB-UniRule"/>
</dbReference>
<evidence type="ECO:0000256" key="7">
    <source>
        <dbReference type="ARBA" id="ARBA00023004"/>
    </source>
</evidence>
<evidence type="ECO:0000256" key="8">
    <source>
        <dbReference type="ARBA" id="ARBA00023014"/>
    </source>
</evidence>
<evidence type="ECO:0000256" key="4">
    <source>
        <dbReference type="ARBA" id="ARBA00022617"/>
    </source>
</evidence>
<comment type="function">
    <text evidence="10">Probably acts as a heme chaperone, transferring heme to an unknown acceptor. Binds one molecule of heme per monomer, possibly covalently. Binds 1 [4Fe-4S] cluster. The cluster is coordinated with 3 cysteines and an exchangeable S-adenosyl-L-methionine.</text>
</comment>
<keyword evidence="10" id="KW-0963">Cytoplasm</keyword>
<dbReference type="Gene3D" id="3.20.20.70">
    <property type="entry name" value="Aldolase class I"/>
    <property type="match status" value="1"/>
</dbReference>
<dbReference type="InterPro" id="IPR034505">
    <property type="entry name" value="Coproporphyrinogen-III_oxidase"/>
</dbReference>
<dbReference type="Proteomes" id="UP001212189">
    <property type="component" value="Chromosome"/>
</dbReference>
<accession>A0AAE9VPI5</accession>
<dbReference type="GO" id="GO:0046872">
    <property type="term" value="F:metal ion binding"/>
    <property type="evidence" value="ECO:0007669"/>
    <property type="project" value="UniProtKB-UniRule"/>
</dbReference>
<evidence type="ECO:0000256" key="3">
    <source>
        <dbReference type="ARBA" id="ARBA00017228"/>
    </source>
</evidence>
<dbReference type="PANTHER" id="PTHR13932:SF5">
    <property type="entry name" value="RADICAL S-ADENOSYL METHIONINE DOMAIN-CONTAINING PROTEIN 1, MITOCHONDRIAL"/>
    <property type="match status" value="1"/>
</dbReference>
<keyword evidence="13" id="KW-1185">Reference proteome</keyword>
<dbReference type="SFLD" id="SFLDG01082">
    <property type="entry name" value="B12-binding_domain_containing"/>
    <property type="match status" value="1"/>
</dbReference>
<dbReference type="EMBL" id="CP114976">
    <property type="protein sequence ID" value="WBE25950.1"/>
    <property type="molecule type" value="Genomic_DNA"/>
</dbReference>
<dbReference type="Pfam" id="PF06969">
    <property type="entry name" value="HemN_C"/>
    <property type="match status" value="1"/>
</dbReference>
<comment type="cofactor">
    <cofactor evidence="1">
        <name>[4Fe-4S] cluster</name>
        <dbReference type="ChEBI" id="CHEBI:49883"/>
    </cofactor>
</comment>
<dbReference type="SUPFAM" id="SSF102114">
    <property type="entry name" value="Radical SAM enzymes"/>
    <property type="match status" value="1"/>
</dbReference>
<dbReference type="NCBIfam" id="TIGR00539">
    <property type="entry name" value="hemN_rel"/>
    <property type="match status" value="1"/>
</dbReference>
<dbReference type="GO" id="GO:0004109">
    <property type="term" value="F:coproporphyrinogen oxidase activity"/>
    <property type="evidence" value="ECO:0007669"/>
    <property type="project" value="InterPro"/>
</dbReference>
<organism evidence="12 13">
    <name type="scientific">Denitrificimonas caeni</name>
    <dbReference type="NCBI Taxonomy" id="521720"/>
    <lineage>
        <taxon>Bacteria</taxon>
        <taxon>Pseudomonadati</taxon>
        <taxon>Pseudomonadota</taxon>
        <taxon>Gammaproteobacteria</taxon>
        <taxon>Pseudomonadales</taxon>
        <taxon>Pseudomonadaceae</taxon>
        <taxon>Denitrificimonas</taxon>
    </lineage>
</organism>
<dbReference type="KEGG" id="dce:O6P33_03670"/>
<dbReference type="GO" id="GO:0005737">
    <property type="term" value="C:cytoplasm"/>
    <property type="evidence" value="ECO:0007669"/>
    <property type="project" value="UniProtKB-SubCell"/>
</dbReference>
<dbReference type="InterPro" id="IPR013785">
    <property type="entry name" value="Aldolase_TIM"/>
</dbReference>
<sequence length="399" mass="43511">MSALITSDLSMQHALANGFQLPPLALYVHIPWCIRKCPYCDFNSHTATPELPEQAYVEAVLADLDLDLLHVHGRQLTSIFFGGGTPSLFSASALQALLAGIEQRIAFSANIEITLEANPGTFEQEKFAAYRALGINRLSIGIQSFQDSKLEALGRVHSGAEAIAAVSMARQAGFTNFNLDLMHGLPDQSPAQALADLQTAIDLAPSHLSWYQLTMEPNTVFWSKPPVLPEDDVLWDIQEAGQKLLAQHGFVQYEVSAYARAGAAAQHNLNYWSFGDFIGIGAGAHGKVSDPQGRIQRTWKTRQPSDYLDPDKAFLAGSNVLTPADLPFEFLMNALRLTQGVALQQFSQRTGLSTEVLQSGLALAEQRGLLSVEPERLAASAQGQLFLNDLLQIFLTAEH</sequence>